<keyword evidence="2" id="KW-0812">Transmembrane</keyword>
<protein>
    <recommendedName>
        <fullName evidence="5">PH domain-containing protein</fullName>
    </recommendedName>
</protein>
<organism evidence="3 4">
    <name type="scientific">Pseudoclavibacter chungangensis</name>
    <dbReference type="NCBI Taxonomy" id="587635"/>
    <lineage>
        <taxon>Bacteria</taxon>
        <taxon>Bacillati</taxon>
        <taxon>Actinomycetota</taxon>
        <taxon>Actinomycetes</taxon>
        <taxon>Micrococcales</taxon>
        <taxon>Microbacteriaceae</taxon>
        <taxon>Pseudoclavibacter</taxon>
    </lineage>
</organism>
<dbReference type="Proteomes" id="UP000467240">
    <property type="component" value="Unassembled WGS sequence"/>
</dbReference>
<name>A0A7J5BME7_9MICO</name>
<feature type="region of interest" description="Disordered" evidence="1">
    <location>
        <begin position="124"/>
        <end position="153"/>
    </location>
</feature>
<evidence type="ECO:0000313" key="3">
    <source>
        <dbReference type="EMBL" id="KAB1652499.1"/>
    </source>
</evidence>
<evidence type="ECO:0008006" key="5">
    <source>
        <dbReference type="Google" id="ProtNLM"/>
    </source>
</evidence>
<evidence type="ECO:0000256" key="2">
    <source>
        <dbReference type="SAM" id="Phobius"/>
    </source>
</evidence>
<dbReference type="EMBL" id="WBJZ01000030">
    <property type="protein sequence ID" value="KAB1652499.1"/>
    <property type="molecule type" value="Genomic_DNA"/>
</dbReference>
<keyword evidence="2" id="KW-1133">Transmembrane helix</keyword>
<dbReference type="AlphaFoldDB" id="A0A7J5BME7"/>
<dbReference type="OrthoDB" id="5148800at2"/>
<keyword evidence="2" id="KW-0472">Membrane</keyword>
<dbReference type="PROSITE" id="PS51257">
    <property type="entry name" value="PROKAR_LIPOPROTEIN"/>
    <property type="match status" value="1"/>
</dbReference>
<evidence type="ECO:0000313" key="4">
    <source>
        <dbReference type="Proteomes" id="UP000467240"/>
    </source>
</evidence>
<proteinExistence type="predicted"/>
<sequence>MTTRTVIRPRLSAVVYVLVALACVVAVVSLIVSGSLDAAGSVLPIPVLLVGVGYVTLLAPSVAFDAEAVEVRGPLRTTRVPYGRIADARTTHGFALVTDEGVVSAWAAPPPDRIATQRIVPSEAMRRDPRVRRDEGGDSLAASDAPGTPSGDAMTTLAHRLAEHDPSNDAITRSWNIVNITVLVASLLVAGAAAWSTTLV</sequence>
<comment type="caution">
    <text evidence="3">The sequence shown here is derived from an EMBL/GenBank/DDBJ whole genome shotgun (WGS) entry which is preliminary data.</text>
</comment>
<feature type="transmembrane region" description="Helical" evidence="2">
    <location>
        <begin position="38"/>
        <end position="59"/>
    </location>
</feature>
<evidence type="ECO:0000256" key="1">
    <source>
        <dbReference type="SAM" id="MobiDB-lite"/>
    </source>
</evidence>
<dbReference type="RefSeq" id="WP_158042034.1">
    <property type="nucleotide sequence ID" value="NZ_JACCFV010000001.1"/>
</dbReference>
<feature type="transmembrane region" description="Helical" evidence="2">
    <location>
        <begin position="177"/>
        <end position="195"/>
    </location>
</feature>
<feature type="compositionally biased region" description="Basic and acidic residues" evidence="1">
    <location>
        <begin position="124"/>
        <end position="136"/>
    </location>
</feature>
<gene>
    <name evidence="3" type="ORF">F8O01_16635</name>
</gene>
<keyword evidence="4" id="KW-1185">Reference proteome</keyword>
<feature type="transmembrane region" description="Helical" evidence="2">
    <location>
        <begin position="12"/>
        <end position="32"/>
    </location>
</feature>
<accession>A0A7J5BME7</accession>
<reference evidence="3 4" key="1">
    <citation type="submission" date="2019-09" db="EMBL/GenBank/DDBJ databases">
        <title>Phylogeny of genus Pseudoclavibacter and closely related genus.</title>
        <authorList>
            <person name="Li Y."/>
        </authorList>
    </citation>
    <scope>NUCLEOTIDE SEQUENCE [LARGE SCALE GENOMIC DNA]</scope>
    <source>
        <strain evidence="3 4">DSM 23821</strain>
    </source>
</reference>